<sequence length="64" mass="7492">MLLQLPPAFFQQLYLYRNAGSCSSAIISFTRALYLHGRQSPYNVTYSLYSKGRRFREISRPNKN</sequence>
<gene>
    <name evidence="1" type="ORF">XELAEV_18001268mg</name>
</gene>
<dbReference type="AlphaFoldDB" id="A0A974BQD4"/>
<evidence type="ECO:0000313" key="1">
    <source>
        <dbReference type="EMBL" id="OCT56157.1"/>
    </source>
</evidence>
<accession>A0A974BQD4</accession>
<reference evidence="1" key="1">
    <citation type="submission" date="2016-05" db="EMBL/GenBank/DDBJ databases">
        <title>WGS assembly of Xenopus laevis.</title>
        <authorList>
            <person name="Session A."/>
            <person name="Uno Y."/>
            <person name="Kwon T."/>
            <person name="Chapman J."/>
            <person name="Toyoda A."/>
            <person name="Takahashi S."/>
            <person name="Fukui A."/>
            <person name="Hikosaka A."/>
            <person name="Putnam N."/>
            <person name="Stites J."/>
            <person name="Van Heeringen S."/>
            <person name="Quigley I."/>
            <person name="Heinz S."/>
            <person name="Hellsten U."/>
            <person name="Lyons J."/>
            <person name="Suzuki A."/>
            <person name="Kondo M."/>
            <person name="Ogino H."/>
            <person name="Ochi H."/>
            <person name="Bogdanovic O."/>
            <person name="Lister R."/>
            <person name="Georgiou G."/>
            <person name="Paranjpe S."/>
            <person name="Van Kruijsbergen I."/>
            <person name="Mozaffari S."/>
            <person name="Shu S."/>
            <person name="Schmutz J."/>
            <person name="Jenkins J."/>
            <person name="Grimwood J."/>
            <person name="Carlson J."/>
            <person name="Mitros T."/>
            <person name="Simakov O."/>
            <person name="Heald R."/>
            <person name="Miller K."/>
            <person name="Haudenschild C."/>
            <person name="Kuroki Y."/>
            <person name="Tanaka T."/>
            <person name="Michiue T."/>
            <person name="Watanabe M."/>
            <person name="Kinoshita T."/>
            <person name="Ohta Y."/>
            <person name="Mawaribuchi S."/>
            <person name="Suzuki Y."/>
            <person name="Haramoto Y."/>
            <person name="Yamamoto T."/>
            <person name="Takagi C."/>
            <person name="Kitzman J."/>
            <person name="Shendure J."/>
            <person name="Nakayama T."/>
            <person name="Izutsu Y."/>
            <person name="Robert J."/>
            <person name="Dichmann D."/>
            <person name="Flajnik M."/>
            <person name="Houston D."/>
            <person name="Marcotte E."/>
            <person name="Wallingford J."/>
            <person name="Ito Y."/>
            <person name="Asashima M."/>
            <person name="Ueno N."/>
            <person name="Matsuda Y."/>
            <person name="Jan Veenstra G."/>
            <person name="Fujiyama A."/>
            <person name="Harland R."/>
            <person name="Taira M."/>
            <person name="Rokhsar D.S."/>
        </authorList>
    </citation>
    <scope>NUCLEOTIDE SEQUENCE</scope>
    <source>
        <strain evidence="1">J</strain>
        <tissue evidence="1">Blood</tissue>
    </source>
</reference>
<organism evidence="1">
    <name type="scientific">Xenopus laevis</name>
    <name type="common">African clawed frog</name>
    <dbReference type="NCBI Taxonomy" id="8355"/>
    <lineage>
        <taxon>Eukaryota</taxon>
        <taxon>Metazoa</taxon>
        <taxon>Chordata</taxon>
        <taxon>Craniata</taxon>
        <taxon>Vertebrata</taxon>
        <taxon>Euteleostomi</taxon>
        <taxon>Amphibia</taxon>
        <taxon>Batrachia</taxon>
        <taxon>Anura</taxon>
        <taxon>Pipoidea</taxon>
        <taxon>Pipidae</taxon>
        <taxon>Xenopodinae</taxon>
        <taxon>Xenopus</taxon>
        <taxon>Xenopus</taxon>
    </lineage>
</organism>
<name>A0A974BQD4_XENLA</name>
<protein>
    <submittedName>
        <fullName evidence="1">Uncharacterized protein</fullName>
    </submittedName>
</protein>
<dbReference type="Proteomes" id="UP000694892">
    <property type="component" value="Unassembled WGS sequence"/>
</dbReference>
<proteinExistence type="predicted"/>
<dbReference type="EMBL" id="KV467384">
    <property type="protein sequence ID" value="OCT56157.1"/>
    <property type="molecule type" value="Genomic_DNA"/>
</dbReference>